<dbReference type="Proteomes" id="UP000217790">
    <property type="component" value="Unassembled WGS sequence"/>
</dbReference>
<name>A0A2H3E8T7_ARMGA</name>
<dbReference type="PROSITE" id="PS50181">
    <property type="entry name" value="FBOX"/>
    <property type="match status" value="1"/>
</dbReference>
<protein>
    <recommendedName>
        <fullName evidence="1">F-box domain-containing protein</fullName>
    </recommendedName>
</protein>
<dbReference type="EMBL" id="KZ293646">
    <property type="protein sequence ID" value="PBL00133.1"/>
    <property type="molecule type" value="Genomic_DNA"/>
</dbReference>
<dbReference type="SUPFAM" id="SSF81383">
    <property type="entry name" value="F-box domain"/>
    <property type="match status" value="1"/>
</dbReference>
<sequence>MSTFPMEKNSETDSSSRPVHKRIKIAPSNGHEVVCRQTSTRRVVNLKRRAKLSMLPTLPLDILFEIFGHLHPLDLLHLTRTTKEFRRVLTHRSSMTVWKSSLANVPGLPPCPEDMSHPAWTSLVFDHFCHKCFAPNIRNVDWCLRVRLCSKCAKTCLLSESGFDESNKSDKIILRSVPFHSWPGRHPKEKFCFVKEKDAFVKAFNACQGKDARKEFLGKRKAGVKARKDHAKKCTEWADSVSESRSKELDDIRKQRSKAIETRLTSLGHGEEIAYLKDLEKTGSWSARRELTLFSDQLEVKQPKPLTDRNWNSIEGTMLDYMKDVKTHRLRKERTELLSARRSLIAAEWRSCRSPPDKFQPGLLDVWVWEEMKYFIDLPSCIVVTSEMVRSVMTVRLPAFIASWCNSKRIQLWSMLDYEIRGGHFDLMKDLQLATCVFVCTDRHGLHRDMAKAGYDATACSMWFPEYLHHPCNARCTVFDESDEDKIGKGVCDHKELALMHDSETRMTRRREWSTDSLVFDYKASRVVRKILNICNLNPNTTVEELDKVDPRVVCLKCSFGVKCDGERIFPILTWRTAVHHCMRKHWGDLAVAWQQISNEEAAMTRELEKKEPQKRGIQPKARKDWRCSTCTGTSLDNGRLTLVDIKTHLANEHDADTPVEGVDYFRALDWPPEQPLVARMVPKAVTVLRSKMPLNALEQ</sequence>
<dbReference type="STRING" id="47427.A0A2H3E8T7"/>
<evidence type="ECO:0000313" key="3">
    <source>
        <dbReference type="Proteomes" id="UP000217790"/>
    </source>
</evidence>
<accession>A0A2H3E8T7</accession>
<dbReference type="OMA" id="MTRRREW"/>
<dbReference type="InterPro" id="IPR036047">
    <property type="entry name" value="F-box-like_dom_sf"/>
</dbReference>
<organism evidence="2 3">
    <name type="scientific">Armillaria gallica</name>
    <name type="common">Bulbous honey fungus</name>
    <name type="synonym">Armillaria bulbosa</name>
    <dbReference type="NCBI Taxonomy" id="47427"/>
    <lineage>
        <taxon>Eukaryota</taxon>
        <taxon>Fungi</taxon>
        <taxon>Dikarya</taxon>
        <taxon>Basidiomycota</taxon>
        <taxon>Agaricomycotina</taxon>
        <taxon>Agaricomycetes</taxon>
        <taxon>Agaricomycetidae</taxon>
        <taxon>Agaricales</taxon>
        <taxon>Marasmiineae</taxon>
        <taxon>Physalacriaceae</taxon>
        <taxon>Armillaria</taxon>
    </lineage>
</organism>
<evidence type="ECO:0000259" key="1">
    <source>
        <dbReference type="PROSITE" id="PS50181"/>
    </source>
</evidence>
<feature type="domain" description="F-box" evidence="1">
    <location>
        <begin position="52"/>
        <end position="101"/>
    </location>
</feature>
<dbReference type="AlphaFoldDB" id="A0A2H3E8T7"/>
<dbReference type="OrthoDB" id="2322499at2759"/>
<reference evidence="3" key="1">
    <citation type="journal article" date="2017" name="Nat. Ecol. Evol.">
        <title>Genome expansion and lineage-specific genetic innovations in the forest pathogenic fungi Armillaria.</title>
        <authorList>
            <person name="Sipos G."/>
            <person name="Prasanna A.N."/>
            <person name="Walter M.C."/>
            <person name="O'Connor E."/>
            <person name="Balint B."/>
            <person name="Krizsan K."/>
            <person name="Kiss B."/>
            <person name="Hess J."/>
            <person name="Varga T."/>
            <person name="Slot J."/>
            <person name="Riley R."/>
            <person name="Boka B."/>
            <person name="Rigling D."/>
            <person name="Barry K."/>
            <person name="Lee J."/>
            <person name="Mihaltcheva S."/>
            <person name="LaButti K."/>
            <person name="Lipzen A."/>
            <person name="Waldron R."/>
            <person name="Moloney N.M."/>
            <person name="Sperisen C."/>
            <person name="Kredics L."/>
            <person name="Vagvoelgyi C."/>
            <person name="Patrignani A."/>
            <person name="Fitzpatrick D."/>
            <person name="Nagy I."/>
            <person name="Doyle S."/>
            <person name="Anderson J.B."/>
            <person name="Grigoriev I.V."/>
            <person name="Gueldener U."/>
            <person name="Muensterkoetter M."/>
            <person name="Nagy L.G."/>
        </authorList>
    </citation>
    <scope>NUCLEOTIDE SEQUENCE [LARGE SCALE GENOMIC DNA]</scope>
    <source>
        <strain evidence="3">Ar21-2</strain>
    </source>
</reference>
<dbReference type="InParanoid" id="A0A2H3E8T7"/>
<keyword evidence="3" id="KW-1185">Reference proteome</keyword>
<dbReference type="InterPro" id="IPR001810">
    <property type="entry name" value="F-box_dom"/>
</dbReference>
<dbReference type="Pfam" id="PF00646">
    <property type="entry name" value="F-box"/>
    <property type="match status" value="1"/>
</dbReference>
<gene>
    <name evidence="2" type="ORF">ARMGADRAFT_955794</name>
</gene>
<proteinExistence type="predicted"/>
<evidence type="ECO:0000313" key="2">
    <source>
        <dbReference type="EMBL" id="PBL00133.1"/>
    </source>
</evidence>